<evidence type="ECO:0000256" key="4">
    <source>
        <dbReference type="ARBA" id="ARBA00023136"/>
    </source>
</evidence>
<keyword evidence="3" id="KW-0732">Signal</keyword>
<dbReference type="InterPro" id="IPR033985">
    <property type="entry name" value="SusD-like_N"/>
</dbReference>
<name>A0A4Q0PMZ5_9FLAO</name>
<dbReference type="Gene3D" id="2.20.20.130">
    <property type="match status" value="1"/>
</dbReference>
<dbReference type="STRING" id="1122159.SAMN02745246_01511"/>
<dbReference type="PROSITE" id="PS51257">
    <property type="entry name" value="PROKAR_LIPOPROTEIN"/>
    <property type="match status" value="1"/>
</dbReference>
<dbReference type="InterPro" id="IPR012944">
    <property type="entry name" value="SusD_RagB_dom"/>
</dbReference>
<dbReference type="GO" id="GO:0009279">
    <property type="term" value="C:cell outer membrane"/>
    <property type="evidence" value="ECO:0007669"/>
    <property type="project" value="UniProtKB-SubCell"/>
</dbReference>
<evidence type="ECO:0000259" key="6">
    <source>
        <dbReference type="Pfam" id="PF07980"/>
    </source>
</evidence>
<evidence type="ECO:0000256" key="5">
    <source>
        <dbReference type="ARBA" id="ARBA00023237"/>
    </source>
</evidence>
<gene>
    <name evidence="8" type="ORF">DSL99_1671</name>
</gene>
<accession>A0A4Q0PMZ5</accession>
<evidence type="ECO:0000313" key="9">
    <source>
        <dbReference type="Proteomes" id="UP000290608"/>
    </source>
</evidence>
<evidence type="ECO:0000256" key="3">
    <source>
        <dbReference type="ARBA" id="ARBA00022729"/>
    </source>
</evidence>
<dbReference type="Proteomes" id="UP000290608">
    <property type="component" value="Unassembled WGS sequence"/>
</dbReference>
<feature type="domain" description="SusD-like N-terminal" evidence="7">
    <location>
        <begin position="32"/>
        <end position="221"/>
    </location>
</feature>
<evidence type="ECO:0000256" key="1">
    <source>
        <dbReference type="ARBA" id="ARBA00004442"/>
    </source>
</evidence>
<dbReference type="SUPFAM" id="SSF48452">
    <property type="entry name" value="TPR-like"/>
    <property type="match status" value="1"/>
</dbReference>
<dbReference type="RefSeq" id="WP_083557876.1">
    <property type="nucleotide sequence ID" value="NZ_QOVL01000006.1"/>
</dbReference>
<evidence type="ECO:0000313" key="8">
    <source>
        <dbReference type="EMBL" id="RXG31847.1"/>
    </source>
</evidence>
<evidence type="ECO:0000256" key="2">
    <source>
        <dbReference type="ARBA" id="ARBA00006275"/>
    </source>
</evidence>
<dbReference type="InterPro" id="IPR011990">
    <property type="entry name" value="TPR-like_helical_dom_sf"/>
</dbReference>
<comment type="similarity">
    <text evidence="2">Belongs to the SusD family.</text>
</comment>
<organism evidence="8 9">
    <name type="scientific">Leeuwenhoekiella marinoflava</name>
    <dbReference type="NCBI Taxonomy" id="988"/>
    <lineage>
        <taxon>Bacteria</taxon>
        <taxon>Pseudomonadati</taxon>
        <taxon>Bacteroidota</taxon>
        <taxon>Flavobacteriia</taxon>
        <taxon>Flavobacteriales</taxon>
        <taxon>Flavobacteriaceae</taxon>
        <taxon>Leeuwenhoekiella</taxon>
    </lineage>
</organism>
<proteinExistence type="inferred from homology"/>
<comment type="caution">
    <text evidence="8">The sequence shown here is derived from an EMBL/GenBank/DDBJ whole genome shotgun (WGS) entry which is preliminary data.</text>
</comment>
<keyword evidence="5" id="KW-0998">Cell outer membrane</keyword>
<dbReference type="Pfam" id="PF07980">
    <property type="entry name" value="SusD_RagB"/>
    <property type="match status" value="1"/>
</dbReference>
<comment type="subcellular location">
    <subcellularLocation>
        <location evidence="1">Cell outer membrane</location>
    </subcellularLocation>
</comment>
<reference evidence="8 9" key="1">
    <citation type="submission" date="2018-07" db="EMBL/GenBank/DDBJ databases">
        <title>Leeuwenhoekiella genomics.</title>
        <authorList>
            <person name="Tahon G."/>
            <person name="Willems A."/>
        </authorList>
    </citation>
    <scope>NUCLEOTIDE SEQUENCE [LARGE SCALE GENOMIC DNA]</scope>
    <source>
        <strain evidence="8 9">LMG 1345</strain>
    </source>
</reference>
<dbReference type="Pfam" id="PF14322">
    <property type="entry name" value="SusD-like_3"/>
    <property type="match status" value="1"/>
</dbReference>
<keyword evidence="4" id="KW-0472">Membrane</keyword>
<feature type="domain" description="RagB/SusD" evidence="6">
    <location>
        <begin position="343"/>
        <end position="463"/>
    </location>
</feature>
<dbReference type="Gene3D" id="1.25.40.900">
    <property type="match status" value="1"/>
</dbReference>
<dbReference type="EMBL" id="QOVL01000006">
    <property type="protein sequence ID" value="RXG31847.1"/>
    <property type="molecule type" value="Genomic_DNA"/>
</dbReference>
<dbReference type="AlphaFoldDB" id="A0A4Q0PMZ5"/>
<evidence type="ECO:0000259" key="7">
    <source>
        <dbReference type="Pfam" id="PF14322"/>
    </source>
</evidence>
<dbReference type="Gene3D" id="1.25.40.390">
    <property type="match status" value="1"/>
</dbReference>
<sequence length="491" mass="56769">MKRIIRLFKSIRFEYQLLMVFAASLLFCSCEDYLDVSPSSEVKEEELFSDEQGYKDALYGVYQKISENTVYGENLTLGFLDVLAQQYDTRSSGHLFFETGLYQYQDIDVELRIAEIWSNMYTAIAQINFILKDIDDNRSVFSSEQLYNIVKGEALGLRALLHFDLVRMFGSSPVTSSGTSAIPYRDEFSIKNVARLSTDEVLARCEQDLLQSETLLSVYPEMDEIRNPEGELGGADNFLAFRQNRFNYWAVKGLLARLYLYKNDKPNALIYANEVINSGNFRFMTQGEFNTTGEFNDRTFSYEHVFSLNVNELRLTSDDYFRISATNSGSFNEKLIVPEDKVETIYEVSSGYGSDPRYDKLWQYSQSVLMHAKFWQEDIMSPLISNLMPLIRLSEMYYIAAESEPDIPAAVAYLNKVRNARFIPELPTTIDAATLDNEIFKEYRKEFMSEGQLFFYYKRKNSENIIDSQISPITNEEYVLPLPVREIEFGN</sequence>
<protein>
    <submittedName>
        <fullName evidence="8">SusD-like starch-binding protein associating with outer membrane</fullName>
    </submittedName>
</protein>